<reference evidence="3 4" key="1">
    <citation type="submission" date="2019-01" db="EMBL/GenBank/DDBJ databases">
        <authorList>
            <person name="Chen W.-M."/>
        </authorList>
    </citation>
    <scope>NUCLEOTIDE SEQUENCE [LARGE SCALE GENOMIC DNA]</scope>
    <source>
        <strain evidence="3 4">HPM-16</strain>
    </source>
</reference>
<dbReference type="Proteomes" id="UP000282818">
    <property type="component" value="Unassembled WGS sequence"/>
</dbReference>
<keyword evidence="4" id="KW-1185">Reference proteome</keyword>
<dbReference type="Pfam" id="PF06707">
    <property type="entry name" value="DUF1194"/>
    <property type="match status" value="1"/>
</dbReference>
<keyword evidence="1" id="KW-0732">Signal</keyword>
<dbReference type="InterPro" id="IPR002035">
    <property type="entry name" value="VWF_A"/>
</dbReference>
<feature type="signal peptide" evidence="1">
    <location>
        <begin position="1"/>
        <end position="20"/>
    </location>
</feature>
<feature type="domain" description="VWFA" evidence="2">
    <location>
        <begin position="30"/>
        <end position="221"/>
    </location>
</feature>
<dbReference type="Gene3D" id="3.40.50.410">
    <property type="entry name" value="von Willebrand factor, type A domain"/>
    <property type="match status" value="1"/>
</dbReference>
<dbReference type="InterPro" id="IPR013424">
    <property type="entry name" value="Ice-binding_C"/>
</dbReference>
<dbReference type="InterPro" id="IPR010607">
    <property type="entry name" value="DUF1194"/>
</dbReference>
<accession>A0A437QCV8</accession>
<gene>
    <name evidence="3" type="ORF">EOE65_01595</name>
</gene>
<dbReference type="RefSeq" id="WP_127692541.1">
    <property type="nucleotide sequence ID" value="NZ_SACQ01000001.1"/>
</dbReference>
<evidence type="ECO:0000256" key="1">
    <source>
        <dbReference type="SAM" id="SignalP"/>
    </source>
</evidence>
<evidence type="ECO:0000313" key="4">
    <source>
        <dbReference type="Proteomes" id="UP000282818"/>
    </source>
</evidence>
<dbReference type="PROSITE" id="PS50234">
    <property type="entry name" value="VWFA"/>
    <property type="match status" value="1"/>
</dbReference>
<proteinExistence type="predicted"/>
<dbReference type="InterPro" id="IPR036465">
    <property type="entry name" value="vWFA_dom_sf"/>
</dbReference>
<dbReference type="EMBL" id="SACQ01000001">
    <property type="protein sequence ID" value="RVU32372.1"/>
    <property type="molecule type" value="Genomic_DNA"/>
</dbReference>
<organism evidence="3 4">
    <name type="scientific">Neptunomonas marina</name>
    <dbReference type="NCBI Taxonomy" id="1815562"/>
    <lineage>
        <taxon>Bacteria</taxon>
        <taxon>Pseudomonadati</taxon>
        <taxon>Pseudomonadota</taxon>
        <taxon>Gammaproteobacteria</taxon>
        <taxon>Oceanospirillales</taxon>
        <taxon>Oceanospirillaceae</taxon>
        <taxon>Neptunomonas</taxon>
    </lineage>
</organism>
<dbReference type="SUPFAM" id="SSF53300">
    <property type="entry name" value="vWA-like"/>
    <property type="match status" value="1"/>
</dbReference>
<evidence type="ECO:0000259" key="2">
    <source>
        <dbReference type="PROSITE" id="PS50234"/>
    </source>
</evidence>
<dbReference type="AlphaFoldDB" id="A0A437QCV8"/>
<protein>
    <submittedName>
        <fullName evidence="3">DUF1194 domain-containing protein</fullName>
    </submittedName>
</protein>
<feature type="chain" id="PRO_5019372150" evidence="1">
    <location>
        <begin position="21"/>
        <end position="252"/>
    </location>
</feature>
<evidence type="ECO:0000313" key="3">
    <source>
        <dbReference type="EMBL" id="RVU32372.1"/>
    </source>
</evidence>
<dbReference type="NCBIfam" id="TIGR02595">
    <property type="entry name" value="PEP_CTERM"/>
    <property type="match status" value="1"/>
</dbReference>
<name>A0A437QCV8_9GAMM</name>
<sequence>MLKKAIAGLAIMAAASSANAALMDIQVDLELQLLADVSGSVSSTEYSLQLQGYEQAFRSANVHDAIMNGNIGSIAVQYIEWSSTSLQQVQVNWFEINSAASANAFADALAGVTRAFNNSTSIYGAIDFGVNQFVDNGFDSNRQVMDISGDGTSSASLTSTARDNALAAGIDTINGITIGTSTSLQNFYDANVIGGVGAFQINASTFADFTSGIERKLVREISVPKDVPTPSSLALLAIGLIGAGAAARKRRA</sequence>
<comment type="caution">
    <text evidence="3">The sequence shown here is derived from an EMBL/GenBank/DDBJ whole genome shotgun (WGS) entry which is preliminary data.</text>
</comment>